<keyword evidence="2" id="KW-1185">Reference proteome</keyword>
<reference evidence="1 2" key="1">
    <citation type="journal article" date="2016" name="Mol. Biol. Evol.">
        <title>Comparative Genomics of Early-Diverging Mushroom-Forming Fungi Provides Insights into the Origins of Lignocellulose Decay Capabilities.</title>
        <authorList>
            <person name="Nagy L.G."/>
            <person name="Riley R."/>
            <person name="Tritt A."/>
            <person name="Adam C."/>
            <person name="Daum C."/>
            <person name="Floudas D."/>
            <person name="Sun H."/>
            <person name="Yadav J.S."/>
            <person name="Pangilinan J."/>
            <person name="Larsson K.H."/>
            <person name="Matsuura K."/>
            <person name="Barry K."/>
            <person name="Labutti K."/>
            <person name="Kuo R."/>
            <person name="Ohm R.A."/>
            <person name="Bhattacharya S.S."/>
            <person name="Shirouzu T."/>
            <person name="Yoshinaga Y."/>
            <person name="Martin F.M."/>
            <person name="Grigoriev I.V."/>
            <person name="Hibbett D.S."/>
        </authorList>
    </citation>
    <scope>NUCLEOTIDE SEQUENCE [LARGE SCALE GENOMIC DNA]</scope>
    <source>
        <strain evidence="1 2">CBS 109695</strain>
    </source>
</reference>
<proteinExistence type="predicted"/>
<evidence type="ECO:0000313" key="1">
    <source>
        <dbReference type="EMBL" id="KZP06379.1"/>
    </source>
</evidence>
<sequence length="264" mass="29097">MVDGGAEDKLLPHVQRDLRALYERYSSPVMSSTMAYSLGYSSRSLRARGKLWHRRARFRSVIFLSYVALIDIVPGIHSFTTPQSAAILDSLLALHAALSQTGRANDIWAGFQFKALMDARIYWIFLKLALPEIFIAGTEWCAKIWRILPPFVDQITATRAAFEVLMATKDVADGFVGSCGGVLHRQGRQELDGPLGLWIDAYPPPRARVNGDGCSPLRTSGPVGQVLGRSGTDWGKEVQWAEERRLVEAKAQLLSAETPGNGQA</sequence>
<dbReference type="STRING" id="436010.A0A167WQW8"/>
<dbReference type="AlphaFoldDB" id="A0A167WQW8"/>
<dbReference type="EMBL" id="KV417790">
    <property type="protein sequence ID" value="KZP06379.1"/>
    <property type="molecule type" value="Genomic_DNA"/>
</dbReference>
<dbReference type="Proteomes" id="UP000076532">
    <property type="component" value="Unassembled WGS sequence"/>
</dbReference>
<accession>A0A167WQW8</accession>
<gene>
    <name evidence="1" type="ORF">FIBSPDRAFT_940026</name>
</gene>
<name>A0A167WQW8_9AGAM</name>
<dbReference type="OrthoDB" id="2126698at2759"/>
<evidence type="ECO:0000313" key="2">
    <source>
        <dbReference type="Proteomes" id="UP000076532"/>
    </source>
</evidence>
<organism evidence="1 2">
    <name type="scientific">Athelia psychrophila</name>
    <dbReference type="NCBI Taxonomy" id="1759441"/>
    <lineage>
        <taxon>Eukaryota</taxon>
        <taxon>Fungi</taxon>
        <taxon>Dikarya</taxon>
        <taxon>Basidiomycota</taxon>
        <taxon>Agaricomycotina</taxon>
        <taxon>Agaricomycetes</taxon>
        <taxon>Agaricomycetidae</taxon>
        <taxon>Atheliales</taxon>
        <taxon>Atheliaceae</taxon>
        <taxon>Athelia</taxon>
    </lineage>
</organism>
<protein>
    <submittedName>
        <fullName evidence="1">Uncharacterized protein</fullName>
    </submittedName>
</protein>